<organism evidence="3 4">
    <name type="scientific">Scopulibacillus darangshiensis</name>
    <dbReference type="NCBI Taxonomy" id="442528"/>
    <lineage>
        <taxon>Bacteria</taxon>
        <taxon>Bacillati</taxon>
        <taxon>Bacillota</taxon>
        <taxon>Bacilli</taxon>
        <taxon>Bacillales</taxon>
        <taxon>Sporolactobacillaceae</taxon>
        <taxon>Scopulibacillus</taxon>
    </lineage>
</organism>
<feature type="domain" description="XdhC- CoxI" evidence="1">
    <location>
        <begin position="58"/>
        <end position="123"/>
    </location>
</feature>
<evidence type="ECO:0000259" key="1">
    <source>
        <dbReference type="Pfam" id="PF02625"/>
    </source>
</evidence>
<reference evidence="3 4" key="1">
    <citation type="submission" date="2019-03" db="EMBL/GenBank/DDBJ databases">
        <title>Genomic Encyclopedia of Type Strains, Phase IV (KMG-IV): sequencing the most valuable type-strain genomes for metagenomic binning, comparative biology and taxonomic classification.</title>
        <authorList>
            <person name="Goeker M."/>
        </authorList>
    </citation>
    <scope>NUCLEOTIDE SEQUENCE [LARGE SCALE GENOMIC DNA]</scope>
    <source>
        <strain evidence="3 4">DSM 19377</strain>
    </source>
</reference>
<dbReference type="InterPro" id="IPR052698">
    <property type="entry name" value="MoCofactor_Util/Proc"/>
</dbReference>
<evidence type="ECO:0000313" key="3">
    <source>
        <dbReference type="EMBL" id="TCP31577.1"/>
    </source>
</evidence>
<dbReference type="Pfam" id="PF02625">
    <property type="entry name" value="XdhC_CoxI"/>
    <property type="match status" value="1"/>
</dbReference>
<dbReference type="AlphaFoldDB" id="A0A4R2P9I8"/>
<dbReference type="InterPro" id="IPR003777">
    <property type="entry name" value="XdhC_CoxI"/>
</dbReference>
<dbReference type="EMBL" id="SLXK01000002">
    <property type="protein sequence ID" value="TCP31577.1"/>
    <property type="molecule type" value="Genomic_DNA"/>
</dbReference>
<evidence type="ECO:0000259" key="2">
    <source>
        <dbReference type="Pfam" id="PF13478"/>
    </source>
</evidence>
<dbReference type="Pfam" id="PF13478">
    <property type="entry name" value="XdhC_C"/>
    <property type="match status" value="1"/>
</dbReference>
<name>A0A4R2P9I8_9BACL</name>
<dbReference type="PANTHER" id="PTHR30388">
    <property type="entry name" value="ALDEHYDE OXIDOREDUCTASE MOLYBDENUM COFACTOR ASSEMBLY PROTEIN"/>
    <property type="match status" value="1"/>
</dbReference>
<dbReference type="Proteomes" id="UP000295416">
    <property type="component" value="Unassembled WGS sequence"/>
</dbReference>
<dbReference type="Gene3D" id="3.40.50.720">
    <property type="entry name" value="NAD(P)-binding Rossmann-like Domain"/>
    <property type="match status" value="1"/>
</dbReference>
<gene>
    <name evidence="3" type="ORF">EV207_10266</name>
</gene>
<keyword evidence="4" id="KW-1185">Reference proteome</keyword>
<comment type="caution">
    <text evidence="3">The sequence shown here is derived from an EMBL/GenBank/DDBJ whole genome shotgun (WGS) entry which is preliminary data.</text>
</comment>
<proteinExistence type="predicted"/>
<feature type="domain" description="XdhC Rossmann" evidence="2">
    <location>
        <begin position="244"/>
        <end position="378"/>
    </location>
</feature>
<accession>A0A4R2P9I8</accession>
<protein>
    <submittedName>
        <fullName evidence="3">XdhC/CoxI family protein</fullName>
    </submittedName>
</protein>
<dbReference type="InterPro" id="IPR027051">
    <property type="entry name" value="XdhC_Rossmann_dom"/>
</dbReference>
<sequence length="392" mass="45219">MMMFQVKRKLTNGWTLIFAAAQVIRKLKKRYMLFFLMLLRGRIIMDTIYDILSSLDRHQSKKAVLATIIHVYGSSYRKEGTSMVIFEDSTYTGVLTAGCLEADLIERSKTLLKQKQAFQLYTYDLRSENDLSWGRGAGCNGRIQIILEPIDQLFQEQLFTLYDHLRNGRPVLSIRKLSLDYSKIERTFIPYEYEERTKRWFGQQIDGADDFLCAPKPYKKYSGLRKKNKDDLEFQQLYWPQPNLYIIGAGVDAKPLADTASRTGFQVHIIDWRPALCNKEYFPSVSHFHIRSFDQGFQDIGMTPLDSVMVMTHQFEQDKEALRDLRHRDLFYLGVLGPKKRTTRLLEGERPAGNLDSPAGLDIAAEGPNEIAISILAKVIGRMRKEGEQPHA</sequence>
<evidence type="ECO:0000313" key="4">
    <source>
        <dbReference type="Proteomes" id="UP000295416"/>
    </source>
</evidence>
<dbReference type="PANTHER" id="PTHR30388:SF6">
    <property type="entry name" value="XANTHINE DEHYDROGENASE SUBUNIT A-RELATED"/>
    <property type="match status" value="1"/>
</dbReference>